<dbReference type="InterPro" id="IPR011059">
    <property type="entry name" value="Metal-dep_hydrolase_composite"/>
</dbReference>
<accession>A0A849SV58</accession>
<evidence type="ECO:0000313" key="1">
    <source>
        <dbReference type="EMBL" id="NOT33069.1"/>
    </source>
</evidence>
<dbReference type="SUPFAM" id="SSF51338">
    <property type="entry name" value="Composite domain of metallo-dependent hydrolases"/>
    <property type="match status" value="1"/>
</dbReference>
<dbReference type="PANTHER" id="PTHR43135">
    <property type="entry name" value="ALPHA-D-RIBOSE 1-METHYLPHOSPHONATE 5-TRIPHOSPHATE DIPHOSPHATASE"/>
    <property type="match status" value="1"/>
</dbReference>
<dbReference type="SUPFAM" id="SSF48452">
    <property type="entry name" value="TPR-like"/>
    <property type="match status" value="1"/>
</dbReference>
<dbReference type="Gene3D" id="3.20.20.140">
    <property type="entry name" value="Metal-dependent hydrolases"/>
    <property type="match status" value="1"/>
</dbReference>
<proteinExistence type="predicted"/>
<sequence>MSHRSAEGSPDLESIHRDNLRLLHAAGVSLALGTDHPALTVIDEAERIRALGVFSDTTLLGLLAGQTAQVILPQRRVGTLTAGAEASFIVLAGNPLVDFAQIRNVSLRFKRGLRVDPPAPAPGKPSIAEAMLPALMQGKLDSALAIYDHMLVARPDSFDFGEQALNQLGFAMLSHRQTAGAVAILRKNAERFPQSANAFDSLGEALVAAGRTQDAIAAYERVLRNLAESPRGAPEYRRNLETRARAQLEQLRAATR</sequence>
<evidence type="ECO:0000313" key="2">
    <source>
        <dbReference type="Proteomes" id="UP000580839"/>
    </source>
</evidence>
<dbReference type="PANTHER" id="PTHR43135:SF3">
    <property type="entry name" value="ALPHA-D-RIBOSE 1-METHYLPHOSPHONATE 5-TRIPHOSPHATE DIPHOSPHATASE"/>
    <property type="match status" value="1"/>
</dbReference>
<dbReference type="InterPro" id="IPR011990">
    <property type="entry name" value="TPR-like_helical_dom_sf"/>
</dbReference>
<dbReference type="Proteomes" id="UP000580839">
    <property type="component" value="Unassembled WGS sequence"/>
</dbReference>
<dbReference type="AlphaFoldDB" id="A0A849SV58"/>
<comment type="caution">
    <text evidence="1">The sequence shown here is derived from an EMBL/GenBank/DDBJ whole genome shotgun (WGS) entry which is preliminary data.</text>
</comment>
<reference evidence="1 2" key="1">
    <citation type="submission" date="2020-04" db="EMBL/GenBank/DDBJ databases">
        <title>Metagenomic profiling of ammonia- and methane-oxidizing microorganisms in a Dutch drinking water treatment plant.</title>
        <authorList>
            <person name="Poghosyan L."/>
            <person name="Leucker S."/>
        </authorList>
    </citation>
    <scope>NUCLEOTIDE SEQUENCE [LARGE SCALE GENOMIC DNA]</scope>
    <source>
        <strain evidence="1">S-RSF-IL-03</strain>
    </source>
</reference>
<organism evidence="1 2">
    <name type="scientific">Eiseniibacteriota bacterium</name>
    <dbReference type="NCBI Taxonomy" id="2212470"/>
    <lineage>
        <taxon>Bacteria</taxon>
        <taxon>Candidatus Eiseniibacteriota</taxon>
    </lineage>
</organism>
<dbReference type="EMBL" id="JABFRW010000028">
    <property type="protein sequence ID" value="NOT33069.1"/>
    <property type="molecule type" value="Genomic_DNA"/>
</dbReference>
<dbReference type="GO" id="GO:0016810">
    <property type="term" value="F:hydrolase activity, acting on carbon-nitrogen (but not peptide) bonds"/>
    <property type="evidence" value="ECO:0007669"/>
    <property type="project" value="InterPro"/>
</dbReference>
<protein>
    <recommendedName>
        <fullName evidence="3">Tetratricopeptide repeat protein</fullName>
    </recommendedName>
</protein>
<gene>
    <name evidence="1" type="ORF">HOP12_02750</name>
</gene>
<dbReference type="Gene3D" id="1.25.40.10">
    <property type="entry name" value="Tetratricopeptide repeat domain"/>
    <property type="match status" value="1"/>
</dbReference>
<dbReference type="Gene3D" id="2.30.40.10">
    <property type="entry name" value="Urease, subunit C, domain 1"/>
    <property type="match status" value="1"/>
</dbReference>
<name>A0A849SV58_UNCEI</name>
<dbReference type="InterPro" id="IPR051781">
    <property type="entry name" value="Metallo-dep_Hydrolase"/>
</dbReference>
<evidence type="ECO:0008006" key="3">
    <source>
        <dbReference type="Google" id="ProtNLM"/>
    </source>
</evidence>